<comment type="caution">
    <text evidence="2">The sequence shown here is derived from an EMBL/GenBank/DDBJ whole genome shotgun (WGS) entry which is preliminary data.</text>
</comment>
<sequence>MVASKPPPTHKPKNPSTKPLRAKSNKVGNGRAGSARRGKDNIASAPDESLRVRGPQNGVGKRYRDKLSAVFESLQATLGVDEEGRFNGRTSNGSKDGKDEGGGANGHGNGEELGDGEGDSSDEEEEQAEKGKGQSVWNGRRKRVLNKAKIIDLTSDRIGVLWKQREELRIGLEALAREKEAGEW</sequence>
<proteinExistence type="predicted"/>
<dbReference type="AlphaFoldDB" id="A0AAN6V263"/>
<gene>
    <name evidence="2" type="ORF">C8A04DRAFT_29634</name>
</gene>
<evidence type="ECO:0000313" key="3">
    <source>
        <dbReference type="Proteomes" id="UP001302676"/>
    </source>
</evidence>
<keyword evidence="3" id="KW-1185">Reference proteome</keyword>
<evidence type="ECO:0000313" key="2">
    <source>
        <dbReference type="EMBL" id="KAK4142680.1"/>
    </source>
</evidence>
<name>A0AAN6V263_9PEZI</name>
<dbReference type="Proteomes" id="UP001302676">
    <property type="component" value="Unassembled WGS sequence"/>
</dbReference>
<dbReference type="EMBL" id="MU853594">
    <property type="protein sequence ID" value="KAK4142680.1"/>
    <property type="molecule type" value="Genomic_DNA"/>
</dbReference>
<reference evidence="2" key="2">
    <citation type="submission" date="2023-05" db="EMBL/GenBank/DDBJ databases">
        <authorList>
            <consortium name="Lawrence Berkeley National Laboratory"/>
            <person name="Steindorff A."/>
            <person name="Hensen N."/>
            <person name="Bonometti L."/>
            <person name="Westerberg I."/>
            <person name="Brannstrom I.O."/>
            <person name="Guillou S."/>
            <person name="Cros-Aarteil S."/>
            <person name="Calhoun S."/>
            <person name="Haridas S."/>
            <person name="Kuo A."/>
            <person name="Mondo S."/>
            <person name="Pangilinan J."/>
            <person name="Riley R."/>
            <person name="Labutti K."/>
            <person name="Andreopoulos B."/>
            <person name="Lipzen A."/>
            <person name="Chen C."/>
            <person name="Yanf M."/>
            <person name="Daum C."/>
            <person name="Ng V."/>
            <person name="Clum A."/>
            <person name="Ohm R."/>
            <person name="Martin F."/>
            <person name="Silar P."/>
            <person name="Natvig D."/>
            <person name="Lalanne C."/>
            <person name="Gautier V."/>
            <person name="Ament-Velasquez S.L."/>
            <person name="Kruys A."/>
            <person name="Hutchinson M.I."/>
            <person name="Powell A.J."/>
            <person name="Barry K."/>
            <person name="Miller A.N."/>
            <person name="Grigoriev I.V."/>
            <person name="Debuchy R."/>
            <person name="Gladieux P."/>
            <person name="Thoren M.H."/>
            <person name="Johannesson H."/>
        </authorList>
    </citation>
    <scope>NUCLEOTIDE SEQUENCE</scope>
    <source>
        <strain evidence="2">CBS 141.50</strain>
    </source>
</reference>
<feature type="region of interest" description="Disordered" evidence="1">
    <location>
        <begin position="1"/>
        <end position="139"/>
    </location>
</feature>
<dbReference type="RefSeq" id="XP_062636051.1">
    <property type="nucleotide sequence ID" value="XM_062781078.1"/>
</dbReference>
<protein>
    <submittedName>
        <fullName evidence="2">Uncharacterized protein</fullName>
    </submittedName>
</protein>
<evidence type="ECO:0000256" key="1">
    <source>
        <dbReference type="SAM" id="MobiDB-lite"/>
    </source>
</evidence>
<reference evidence="2" key="1">
    <citation type="journal article" date="2023" name="Mol. Phylogenet. Evol.">
        <title>Genome-scale phylogeny and comparative genomics of the fungal order Sordariales.</title>
        <authorList>
            <person name="Hensen N."/>
            <person name="Bonometti L."/>
            <person name="Westerberg I."/>
            <person name="Brannstrom I.O."/>
            <person name="Guillou S."/>
            <person name="Cros-Aarteil S."/>
            <person name="Calhoun S."/>
            <person name="Haridas S."/>
            <person name="Kuo A."/>
            <person name="Mondo S."/>
            <person name="Pangilinan J."/>
            <person name="Riley R."/>
            <person name="LaButti K."/>
            <person name="Andreopoulos B."/>
            <person name="Lipzen A."/>
            <person name="Chen C."/>
            <person name="Yan M."/>
            <person name="Daum C."/>
            <person name="Ng V."/>
            <person name="Clum A."/>
            <person name="Steindorff A."/>
            <person name="Ohm R.A."/>
            <person name="Martin F."/>
            <person name="Silar P."/>
            <person name="Natvig D.O."/>
            <person name="Lalanne C."/>
            <person name="Gautier V."/>
            <person name="Ament-Velasquez S.L."/>
            <person name="Kruys A."/>
            <person name="Hutchinson M.I."/>
            <person name="Powell A.J."/>
            <person name="Barry K."/>
            <person name="Miller A.N."/>
            <person name="Grigoriev I.V."/>
            <person name="Debuchy R."/>
            <person name="Gladieux P."/>
            <person name="Hiltunen Thoren M."/>
            <person name="Johannesson H."/>
        </authorList>
    </citation>
    <scope>NUCLEOTIDE SEQUENCE</scope>
    <source>
        <strain evidence="2">CBS 141.50</strain>
    </source>
</reference>
<dbReference type="GeneID" id="87817691"/>
<organism evidence="2 3">
    <name type="scientific">Dichotomopilus funicola</name>
    <dbReference type="NCBI Taxonomy" id="1934379"/>
    <lineage>
        <taxon>Eukaryota</taxon>
        <taxon>Fungi</taxon>
        <taxon>Dikarya</taxon>
        <taxon>Ascomycota</taxon>
        <taxon>Pezizomycotina</taxon>
        <taxon>Sordariomycetes</taxon>
        <taxon>Sordariomycetidae</taxon>
        <taxon>Sordariales</taxon>
        <taxon>Chaetomiaceae</taxon>
        <taxon>Dichotomopilus</taxon>
    </lineage>
</organism>
<accession>A0AAN6V263</accession>
<feature type="compositionally biased region" description="Acidic residues" evidence="1">
    <location>
        <begin position="112"/>
        <end position="127"/>
    </location>
</feature>